<dbReference type="GO" id="GO:0015074">
    <property type="term" value="P:DNA integration"/>
    <property type="evidence" value="ECO:0007669"/>
    <property type="project" value="InterPro"/>
</dbReference>
<evidence type="ECO:0000256" key="1">
    <source>
        <dbReference type="ARBA" id="ARBA00023172"/>
    </source>
</evidence>
<reference evidence="2 5" key="2">
    <citation type="submission" date="2018-04" db="EMBL/GenBank/DDBJ databases">
        <title>Active sludge and wastewater microbial communities from Klosterneuburg, Austria.</title>
        <authorList>
            <person name="Wagner M."/>
        </authorList>
    </citation>
    <scope>NUCLEOTIDE SEQUENCE [LARGE SCALE GENOMIC DNA]</scope>
    <source>
        <strain evidence="2 5">Nl12</strain>
    </source>
</reference>
<dbReference type="Proteomes" id="UP000182649">
    <property type="component" value="Unassembled WGS sequence"/>
</dbReference>
<dbReference type="Proteomes" id="UP000244152">
    <property type="component" value="Unassembled WGS sequence"/>
</dbReference>
<keyword evidence="1" id="KW-0233">DNA recombination</keyword>
<evidence type="ECO:0000313" key="3">
    <source>
        <dbReference type="EMBL" id="SFU39063.1"/>
    </source>
</evidence>
<evidence type="ECO:0008006" key="6">
    <source>
        <dbReference type="Google" id="ProtNLM"/>
    </source>
</evidence>
<dbReference type="EMBL" id="QAOK01000014">
    <property type="protein sequence ID" value="PTQ80732.1"/>
    <property type="molecule type" value="Genomic_DNA"/>
</dbReference>
<evidence type="ECO:0000313" key="5">
    <source>
        <dbReference type="Proteomes" id="UP000244152"/>
    </source>
</evidence>
<name>A0A1I7FSB6_9PROT</name>
<organism evidence="3 4">
    <name type="scientific">Nitrosospira multiformis</name>
    <dbReference type="NCBI Taxonomy" id="1231"/>
    <lineage>
        <taxon>Bacteria</taxon>
        <taxon>Pseudomonadati</taxon>
        <taxon>Pseudomonadota</taxon>
        <taxon>Betaproteobacteria</taxon>
        <taxon>Nitrosomonadales</taxon>
        <taxon>Nitrosomonadaceae</taxon>
        <taxon>Nitrosospira</taxon>
    </lineage>
</organism>
<evidence type="ECO:0000313" key="2">
    <source>
        <dbReference type="EMBL" id="PTQ80732.1"/>
    </source>
</evidence>
<dbReference type="InterPro" id="IPR011010">
    <property type="entry name" value="DNA_brk_join_enz"/>
</dbReference>
<dbReference type="GO" id="GO:0003677">
    <property type="term" value="F:DNA binding"/>
    <property type="evidence" value="ECO:0007669"/>
    <property type="project" value="InterPro"/>
</dbReference>
<dbReference type="GO" id="GO:0006310">
    <property type="term" value="P:DNA recombination"/>
    <property type="evidence" value="ECO:0007669"/>
    <property type="project" value="UniProtKB-KW"/>
</dbReference>
<protein>
    <recommendedName>
        <fullName evidence="6">Phage integrase family protein</fullName>
    </recommendedName>
</protein>
<reference evidence="3 4" key="1">
    <citation type="submission" date="2016-10" db="EMBL/GenBank/DDBJ databases">
        <authorList>
            <person name="de Groot N.N."/>
        </authorList>
    </citation>
    <scope>NUCLEOTIDE SEQUENCE [LARGE SCALE GENOMIC DNA]</scope>
    <source>
        <strain evidence="3 4">Nl14</strain>
    </source>
</reference>
<dbReference type="SUPFAM" id="SSF56349">
    <property type="entry name" value="DNA breaking-rejoining enzymes"/>
    <property type="match status" value="1"/>
</dbReference>
<sequence>MTGMARSDLLRLTSANLKEDGIYIQRHKTAAKTGKRTIYEWTPELRATVEMAKQTRPVLSPYLFCNRKGEGYIDEETDLCHGWDSMWGRFMDRVLRETKVTERFTEHDLRAKCASDAEPWSTHEPCFRTLTPALPRQFIAANQSGLSH</sequence>
<dbReference type="OrthoDB" id="662444at2"/>
<dbReference type="Gene3D" id="1.10.443.10">
    <property type="entry name" value="Intergrase catalytic core"/>
    <property type="match status" value="1"/>
</dbReference>
<evidence type="ECO:0000313" key="4">
    <source>
        <dbReference type="Proteomes" id="UP000182649"/>
    </source>
</evidence>
<accession>A0A1I7FSB6</accession>
<dbReference type="InterPro" id="IPR013762">
    <property type="entry name" value="Integrase-like_cat_sf"/>
</dbReference>
<dbReference type="AlphaFoldDB" id="A0A1I7FSB6"/>
<proteinExistence type="predicted"/>
<gene>
    <name evidence="2" type="ORF">C8R21_11479</name>
    <name evidence="3" type="ORF">SAMN05216417_102166</name>
</gene>
<dbReference type="EMBL" id="FPBZ01000002">
    <property type="protein sequence ID" value="SFU39063.1"/>
    <property type="molecule type" value="Genomic_DNA"/>
</dbReference>